<accession>A0A814MFQ3</accession>
<dbReference type="GO" id="GO:0005669">
    <property type="term" value="C:transcription factor TFIID complex"/>
    <property type="evidence" value="ECO:0007669"/>
    <property type="project" value="InterPro"/>
</dbReference>
<comment type="caution">
    <text evidence="4">The sequence shown here is derived from an EMBL/GenBank/DDBJ whole genome shotgun (WGS) entry which is preliminary data.</text>
</comment>
<comment type="subcellular location">
    <subcellularLocation>
        <location evidence="1">Nucleus</location>
    </subcellularLocation>
</comment>
<evidence type="ECO:0000259" key="3">
    <source>
        <dbReference type="Pfam" id="PF12157"/>
    </source>
</evidence>
<dbReference type="GO" id="GO:0016251">
    <property type="term" value="F:RNA polymerase II general transcription initiation factor activity"/>
    <property type="evidence" value="ECO:0007669"/>
    <property type="project" value="InterPro"/>
</dbReference>
<dbReference type="Proteomes" id="UP000663828">
    <property type="component" value="Unassembled WGS sequence"/>
</dbReference>
<dbReference type="PANTHER" id="PTHR13900">
    <property type="entry name" value="TRANSCRIPTION INITIATION FACTOR TFIID"/>
    <property type="match status" value="1"/>
</dbReference>
<dbReference type="GO" id="GO:0004402">
    <property type="term" value="F:histone acetyltransferase activity"/>
    <property type="evidence" value="ECO:0007669"/>
    <property type="project" value="InterPro"/>
</dbReference>
<evidence type="ECO:0000256" key="1">
    <source>
        <dbReference type="ARBA" id="ARBA00004123"/>
    </source>
</evidence>
<dbReference type="InterPro" id="IPR022591">
    <property type="entry name" value="TAF1_HAT_dom"/>
</dbReference>
<dbReference type="GO" id="GO:0051123">
    <property type="term" value="P:RNA polymerase II preinitiation complex assembly"/>
    <property type="evidence" value="ECO:0007669"/>
    <property type="project" value="TreeGrafter"/>
</dbReference>
<evidence type="ECO:0000313" key="4">
    <source>
        <dbReference type="EMBL" id="CAF1078323.1"/>
    </source>
</evidence>
<protein>
    <recommendedName>
        <fullName evidence="3">Transcription initiation factor TFIID subunit 1 histone acetyltransferase domain-containing protein</fullName>
    </recommendedName>
</protein>
<keyword evidence="5" id="KW-1185">Reference proteome</keyword>
<dbReference type="Pfam" id="PF12157">
    <property type="entry name" value="DUF3591"/>
    <property type="match status" value="1"/>
</dbReference>
<keyword evidence="2" id="KW-0539">Nucleus</keyword>
<dbReference type="InterPro" id="IPR040240">
    <property type="entry name" value="TAF1"/>
</dbReference>
<proteinExistence type="predicted"/>
<name>A0A814MFQ3_ADIRI</name>
<gene>
    <name evidence="4" type="ORF">XAT740_LOCUS17186</name>
</gene>
<organism evidence="4 5">
    <name type="scientific">Adineta ricciae</name>
    <name type="common">Rotifer</name>
    <dbReference type="NCBI Taxonomy" id="249248"/>
    <lineage>
        <taxon>Eukaryota</taxon>
        <taxon>Metazoa</taxon>
        <taxon>Spiralia</taxon>
        <taxon>Gnathifera</taxon>
        <taxon>Rotifera</taxon>
        <taxon>Eurotatoria</taxon>
        <taxon>Bdelloidea</taxon>
        <taxon>Adinetida</taxon>
        <taxon>Adinetidae</taxon>
        <taxon>Adineta</taxon>
    </lineage>
</organism>
<evidence type="ECO:0000256" key="2">
    <source>
        <dbReference type="ARBA" id="ARBA00023242"/>
    </source>
</evidence>
<dbReference type="GO" id="GO:0017025">
    <property type="term" value="F:TBP-class protein binding"/>
    <property type="evidence" value="ECO:0007669"/>
    <property type="project" value="InterPro"/>
</dbReference>
<dbReference type="EMBL" id="CAJNOR010001115">
    <property type="protein sequence ID" value="CAF1078323.1"/>
    <property type="molecule type" value="Genomic_DNA"/>
</dbReference>
<feature type="domain" description="Transcription initiation factor TFIID subunit 1 histone acetyltransferase" evidence="3">
    <location>
        <begin position="252"/>
        <end position="663"/>
    </location>
</feature>
<evidence type="ECO:0000313" key="5">
    <source>
        <dbReference type="Proteomes" id="UP000663828"/>
    </source>
</evidence>
<dbReference type="PANTHER" id="PTHR13900:SF0">
    <property type="entry name" value="TRANSCRIPTION INITIATION FACTOR TFIID SUBUNIT 1"/>
    <property type="match status" value="1"/>
</dbReference>
<sequence length="712" mass="83857">MKRWPMNCDNLPQDKRVKLSSVVHIKNELDLFREQQPVLPSASQEIYATKPLTHSINEENEIFNTLNNTLPVEYQSWENLIIRRSNAIKPEIFEETAWIPSHEYRTMATYQREILGRNTDYMENLRYDDRNRITNWYSIFPLNDAVILKNLSDNQNFQFDLNHKLKYVNPQQDLAVTELPIEPSVLSARKEKVVFQKKTNSFKHNKESRLHRTRNVLARVGLSGFLPDTHNQCYPHNKKYKESAKSKTISFWNLSNDVHYDDNCEQNFVTKRQMNPSQNLDFVFYPVFRTIDDLRCFHRPILRSIGRQRSWTPIQFVNFAVSDQSIRVKSDLTAQFGEIFLFEYSEQYPVLLNESGMFSKIRIYLRPQHFKTDTKSHEIDYGELVYTHASPFLWSIPRGFNVQTIENNMFIAPIYRQTSSPTDFLIIHNTNDQFYIRNIDTIHIVGQQCPLIEVPIPQSKRVNLFQRDLLQIYIYRLFLQSNERPRRIRIEDIKRVFPRLAESSIRKRLKTSADFRRTDEIRDLIKPEYCCAYASMAAAEQRLKDAGLCDKHNVDFDNDDEEDDQLDYPMELNNEILEAPWNTTRVYLSALKGKYLMQAFSIGSRTIQRTKTDNDMKHLRRAVTGTDADLRRLQLKDARRLLLKFNISEKIIQSLTRWEIVDLVRTLSTHQAKEGISGSMNFACKHCAYIDVFLARYGEICSWGKTFPSATI</sequence>
<dbReference type="AlphaFoldDB" id="A0A814MFQ3"/>
<reference evidence="4" key="1">
    <citation type="submission" date="2021-02" db="EMBL/GenBank/DDBJ databases">
        <authorList>
            <person name="Nowell W R."/>
        </authorList>
    </citation>
    <scope>NUCLEOTIDE SEQUENCE</scope>
</reference>